<organism evidence="1 2">
    <name type="scientific">Amylolactobacillus amylotrophicus DSM 20534</name>
    <dbReference type="NCBI Taxonomy" id="1423722"/>
    <lineage>
        <taxon>Bacteria</taxon>
        <taxon>Bacillati</taxon>
        <taxon>Bacillota</taxon>
        <taxon>Bacilli</taxon>
        <taxon>Lactobacillales</taxon>
        <taxon>Lactobacillaceae</taxon>
        <taxon>Amylolactobacillus</taxon>
    </lineage>
</organism>
<comment type="caution">
    <text evidence="1">The sequence shown here is derived from an EMBL/GenBank/DDBJ whole genome shotgun (WGS) entry which is preliminary data.</text>
</comment>
<dbReference type="PIRSF" id="PIRSF031568">
    <property type="entry name" value="UCP031568"/>
    <property type="match status" value="1"/>
</dbReference>
<dbReference type="EMBL" id="AZCV01000001">
    <property type="protein sequence ID" value="KRK38815.1"/>
    <property type="molecule type" value="Genomic_DNA"/>
</dbReference>
<evidence type="ECO:0000313" key="1">
    <source>
        <dbReference type="EMBL" id="KRK38815.1"/>
    </source>
</evidence>
<dbReference type="SUPFAM" id="SSF54611">
    <property type="entry name" value="SecB-like"/>
    <property type="match status" value="1"/>
</dbReference>
<evidence type="ECO:0000313" key="2">
    <source>
        <dbReference type="Proteomes" id="UP000050909"/>
    </source>
</evidence>
<protein>
    <submittedName>
        <fullName evidence="1">Uncharacterized protein</fullName>
    </submittedName>
</protein>
<dbReference type="InterPro" id="IPR035958">
    <property type="entry name" value="SecB-like_sf"/>
</dbReference>
<sequence length="136" mass="15206">MKFNKKPILVRSFHYDIATKEPKVKQDIQVAMRQIEFNNPADAEMTGETGNFFEIMVPFEVAPTPGYFEVSGQITQIVQLVDYFGNAQELDPEILGKLSRPLVETIETLTYQVTSIALDEGVNLSFVSGESEQAGE</sequence>
<dbReference type="Pfam" id="PF06619">
    <property type="entry name" value="DUF1149"/>
    <property type="match status" value="1"/>
</dbReference>
<dbReference type="AlphaFoldDB" id="A0A0R1GXL2"/>
<dbReference type="InterPro" id="IPR009530">
    <property type="entry name" value="DUF1149"/>
</dbReference>
<dbReference type="Proteomes" id="UP000050909">
    <property type="component" value="Unassembled WGS sequence"/>
</dbReference>
<gene>
    <name evidence="1" type="ORF">FC62_GL000507</name>
</gene>
<dbReference type="Gene3D" id="3.10.420.10">
    <property type="entry name" value="SecB-like"/>
    <property type="match status" value="1"/>
</dbReference>
<keyword evidence="2" id="KW-1185">Reference proteome</keyword>
<dbReference type="PATRIC" id="fig|1423722.3.peg.516"/>
<proteinExistence type="predicted"/>
<name>A0A0R1GXL2_9LACO</name>
<accession>A0A0R1GXL2</accession>
<reference evidence="1 2" key="1">
    <citation type="journal article" date="2015" name="Genome Announc.">
        <title>Expanding the biotechnology potential of lactobacilli through comparative genomics of 213 strains and associated genera.</title>
        <authorList>
            <person name="Sun Z."/>
            <person name="Harris H.M."/>
            <person name="McCann A."/>
            <person name="Guo C."/>
            <person name="Argimon S."/>
            <person name="Zhang W."/>
            <person name="Yang X."/>
            <person name="Jeffery I.B."/>
            <person name="Cooney J.C."/>
            <person name="Kagawa T.F."/>
            <person name="Liu W."/>
            <person name="Song Y."/>
            <person name="Salvetti E."/>
            <person name="Wrobel A."/>
            <person name="Rasinkangas P."/>
            <person name="Parkhill J."/>
            <person name="Rea M.C."/>
            <person name="O'Sullivan O."/>
            <person name="Ritari J."/>
            <person name="Douillard F.P."/>
            <person name="Paul Ross R."/>
            <person name="Yang R."/>
            <person name="Briner A.E."/>
            <person name="Felis G.E."/>
            <person name="de Vos W.M."/>
            <person name="Barrangou R."/>
            <person name="Klaenhammer T.R."/>
            <person name="Caufield P.W."/>
            <person name="Cui Y."/>
            <person name="Zhang H."/>
            <person name="O'Toole P.W."/>
        </authorList>
    </citation>
    <scope>NUCLEOTIDE SEQUENCE [LARGE SCALE GENOMIC DNA]</scope>
    <source>
        <strain evidence="1 2">DSM 20534</strain>
    </source>
</reference>
<dbReference type="RefSeq" id="WP_056945957.1">
    <property type="nucleotide sequence ID" value="NZ_AZCV01000001.1"/>
</dbReference>